<protein>
    <recommendedName>
        <fullName evidence="3">Lipoprotein</fullName>
    </recommendedName>
</protein>
<accession>A0A1W1I0H7</accession>
<evidence type="ECO:0000313" key="2">
    <source>
        <dbReference type="Proteomes" id="UP000192042"/>
    </source>
</evidence>
<evidence type="ECO:0000313" key="1">
    <source>
        <dbReference type="EMBL" id="SLM46491.1"/>
    </source>
</evidence>
<dbReference type="EMBL" id="LT828648">
    <property type="protein sequence ID" value="SLM46491.1"/>
    <property type="molecule type" value="Genomic_DNA"/>
</dbReference>
<dbReference type="OrthoDB" id="5397282at2"/>
<name>A0A1W1I0H7_9BACT</name>
<keyword evidence="2" id="KW-1185">Reference proteome</keyword>
<evidence type="ECO:0008006" key="3">
    <source>
        <dbReference type="Google" id="ProtNLM"/>
    </source>
</evidence>
<dbReference type="InterPro" id="IPR004658">
    <property type="entry name" value="OMP_Slp"/>
</dbReference>
<dbReference type="STRING" id="1325564.NSJP_0319"/>
<proteinExistence type="predicted"/>
<dbReference type="AlphaFoldDB" id="A0A1W1I0H7"/>
<reference evidence="1 2" key="1">
    <citation type="submission" date="2017-03" db="EMBL/GenBank/DDBJ databases">
        <authorList>
            <person name="Afonso C.L."/>
            <person name="Miller P.J."/>
            <person name="Scott M.A."/>
            <person name="Spackman E."/>
            <person name="Goraichik I."/>
            <person name="Dimitrov K.M."/>
            <person name="Suarez D.L."/>
            <person name="Swayne D.E."/>
        </authorList>
    </citation>
    <scope>NUCLEOTIDE SEQUENCE [LARGE SCALE GENOMIC DNA]</scope>
    <source>
        <strain evidence="1">Genome sequencing of Nitrospira japonica strain NJ11</strain>
    </source>
</reference>
<gene>
    <name evidence="1" type="ORF">NSJP_0319</name>
</gene>
<organism evidence="1 2">
    <name type="scientific">Nitrospira japonica</name>
    <dbReference type="NCBI Taxonomy" id="1325564"/>
    <lineage>
        <taxon>Bacteria</taxon>
        <taxon>Pseudomonadati</taxon>
        <taxon>Nitrospirota</taxon>
        <taxon>Nitrospiria</taxon>
        <taxon>Nitrospirales</taxon>
        <taxon>Nitrospiraceae</taxon>
        <taxon>Nitrospira</taxon>
    </lineage>
</organism>
<dbReference type="RefSeq" id="WP_080885169.1">
    <property type="nucleotide sequence ID" value="NZ_LT828648.1"/>
</dbReference>
<sequence>MRQFQKTLIRRAVGCLSLLVVAGIAFGCSPVPRKYIRAAAPNVTLAKLSAAPDVYRDRLVVMGAVILEEETKDGNLWLHVKNRPLDQDYRPQLPPSVDDPEAGWYWVVVSNHQSFPTSYRHWADMTVVGRVNGLGPGKEPILMMVYARGWGLKSGGESVWENFTDANYIPFTPEEVVGEGNR</sequence>
<dbReference type="Proteomes" id="UP000192042">
    <property type="component" value="Chromosome I"/>
</dbReference>
<dbReference type="KEGG" id="nja:NSJP_0319"/>
<dbReference type="Pfam" id="PF03843">
    <property type="entry name" value="Slp"/>
    <property type="match status" value="1"/>
</dbReference>
<dbReference type="GO" id="GO:0019867">
    <property type="term" value="C:outer membrane"/>
    <property type="evidence" value="ECO:0007669"/>
    <property type="project" value="InterPro"/>
</dbReference>
<dbReference type="PROSITE" id="PS51257">
    <property type="entry name" value="PROKAR_LIPOPROTEIN"/>
    <property type="match status" value="1"/>
</dbReference>